<sequence>MWPRVDGLRALELGSPGEMRARLNALVLSGAKRATAGVLDEYLDEGEALEYVGERLALLDDAGARVATVEVTDVTQVRFADVPWEFARAEGEGHASIEEWRAGHLRYWRTVEGRAVTDDTEIVCLRLRVVPSSADVGWPA</sequence>
<dbReference type="InterPro" id="IPR009326">
    <property type="entry name" value="DUF984"/>
</dbReference>
<dbReference type="InterPro" id="IPR007374">
    <property type="entry name" value="ASCH_domain"/>
</dbReference>
<dbReference type="Proteomes" id="UP001500655">
    <property type="component" value="Unassembled WGS sequence"/>
</dbReference>
<dbReference type="Gene3D" id="3.10.400.10">
    <property type="entry name" value="Sulfate adenylyltransferase"/>
    <property type="match status" value="1"/>
</dbReference>
<gene>
    <name evidence="2" type="ORF">GCM10009681_10370</name>
</gene>
<dbReference type="SMART" id="SM01022">
    <property type="entry name" value="ASCH"/>
    <property type="match status" value="1"/>
</dbReference>
<evidence type="ECO:0000259" key="1">
    <source>
        <dbReference type="SMART" id="SM01022"/>
    </source>
</evidence>
<dbReference type="EMBL" id="BAAALS010000004">
    <property type="protein sequence ID" value="GAA1741530.1"/>
    <property type="molecule type" value="Genomic_DNA"/>
</dbReference>
<protein>
    <recommendedName>
        <fullName evidence="1">ASCH domain-containing protein</fullName>
    </recommendedName>
</protein>
<feature type="domain" description="ASCH" evidence="1">
    <location>
        <begin position="11"/>
        <end position="131"/>
    </location>
</feature>
<dbReference type="InterPro" id="IPR015947">
    <property type="entry name" value="PUA-like_sf"/>
</dbReference>
<keyword evidence="3" id="KW-1185">Reference proteome</keyword>
<dbReference type="PANTHER" id="PTHR39203">
    <property type="entry name" value="CYTOPLASMIC PROTEIN-RELATED"/>
    <property type="match status" value="1"/>
</dbReference>
<dbReference type="RefSeq" id="WP_344077395.1">
    <property type="nucleotide sequence ID" value="NZ_BAAALS010000004.1"/>
</dbReference>
<dbReference type="SUPFAM" id="SSF88697">
    <property type="entry name" value="PUA domain-like"/>
    <property type="match status" value="1"/>
</dbReference>
<reference evidence="2 3" key="1">
    <citation type="journal article" date="2019" name="Int. J. Syst. Evol. Microbiol.">
        <title>The Global Catalogue of Microorganisms (GCM) 10K type strain sequencing project: providing services to taxonomists for standard genome sequencing and annotation.</title>
        <authorList>
            <consortium name="The Broad Institute Genomics Platform"/>
            <consortium name="The Broad Institute Genome Sequencing Center for Infectious Disease"/>
            <person name="Wu L."/>
            <person name="Ma J."/>
        </authorList>
    </citation>
    <scope>NUCLEOTIDE SEQUENCE [LARGE SCALE GENOMIC DNA]</scope>
    <source>
        <strain evidence="2 3">JCM 13249</strain>
    </source>
</reference>
<organism evidence="2 3">
    <name type="scientific">Luedemannella helvata</name>
    <dbReference type="NCBI Taxonomy" id="349315"/>
    <lineage>
        <taxon>Bacteria</taxon>
        <taxon>Bacillati</taxon>
        <taxon>Actinomycetota</taxon>
        <taxon>Actinomycetes</taxon>
        <taxon>Micromonosporales</taxon>
        <taxon>Micromonosporaceae</taxon>
        <taxon>Luedemannella</taxon>
    </lineage>
</organism>
<dbReference type="Pfam" id="PF04266">
    <property type="entry name" value="ASCH"/>
    <property type="match status" value="1"/>
</dbReference>
<proteinExistence type="predicted"/>
<comment type="caution">
    <text evidence="2">The sequence shown here is derived from an EMBL/GenBank/DDBJ whole genome shotgun (WGS) entry which is preliminary data.</text>
</comment>
<evidence type="ECO:0000313" key="2">
    <source>
        <dbReference type="EMBL" id="GAA1741530.1"/>
    </source>
</evidence>
<accession>A0ABN2JYJ2</accession>
<name>A0ABN2JYJ2_9ACTN</name>
<dbReference type="PANTHER" id="PTHR39203:SF1">
    <property type="entry name" value="CYTOPLASMIC PROTEIN"/>
    <property type="match status" value="1"/>
</dbReference>
<evidence type="ECO:0000313" key="3">
    <source>
        <dbReference type="Proteomes" id="UP001500655"/>
    </source>
</evidence>